<dbReference type="RefSeq" id="WP_253867650.1">
    <property type="nucleotide sequence ID" value="NZ_BAABHM010000011.1"/>
</dbReference>
<evidence type="ECO:0000313" key="3">
    <source>
        <dbReference type="EMBL" id="GAA4703412.1"/>
    </source>
</evidence>
<dbReference type="EMBL" id="BAABHM010000011">
    <property type="protein sequence ID" value="GAA4703412.1"/>
    <property type="molecule type" value="Genomic_DNA"/>
</dbReference>
<proteinExistence type="predicted"/>
<dbReference type="SMART" id="SM00530">
    <property type="entry name" value="HTH_XRE"/>
    <property type="match status" value="1"/>
</dbReference>
<accession>A0ABP8X9A0</accession>
<evidence type="ECO:0000256" key="1">
    <source>
        <dbReference type="ARBA" id="ARBA00023125"/>
    </source>
</evidence>
<keyword evidence="1" id="KW-0238">DNA-binding</keyword>
<dbReference type="PANTHER" id="PTHR46797:SF1">
    <property type="entry name" value="METHYLPHOSPHONATE SYNTHASE"/>
    <property type="match status" value="1"/>
</dbReference>
<dbReference type="InterPro" id="IPR050807">
    <property type="entry name" value="TransReg_Diox_bact_type"/>
</dbReference>
<dbReference type="Pfam" id="PF01381">
    <property type="entry name" value="HTH_3"/>
    <property type="match status" value="1"/>
</dbReference>
<name>A0ABP8X9A0_9MICO</name>
<dbReference type="CDD" id="cd00093">
    <property type="entry name" value="HTH_XRE"/>
    <property type="match status" value="1"/>
</dbReference>
<dbReference type="InterPro" id="IPR010982">
    <property type="entry name" value="Lambda_DNA-bd_dom_sf"/>
</dbReference>
<comment type="caution">
    <text evidence="3">The sequence shown here is derived from an EMBL/GenBank/DDBJ whole genome shotgun (WGS) entry which is preliminary data.</text>
</comment>
<feature type="domain" description="HTH cro/C1-type" evidence="2">
    <location>
        <begin position="21"/>
        <end position="82"/>
    </location>
</feature>
<organism evidence="3 4">
    <name type="scientific">Promicromonospora umidemergens</name>
    <dbReference type="NCBI Taxonomy" id="629679"/>
    <lineage>
        <taxon>Bacteria</taxon>
        <taxon>Bacillati</taxon>
        <taxon>Actinomycetota</taxon>
        <taxon>Actinomycetes</taxon>
        <taxon>Micrococcales</taxon>
        <taxon>Promicromonosporaceae</taxon>
        <taxon>Promicromonospora</taxon>
    </lineage>
</organism>
<gene>
    <name evidence="3" type="ORF">GCM10023198_25960</name>
</gene>
<protein>
    <recommendedName>
        <fullName evidence="2">HTH cro/C1-type domain-containing protein</fullName>
    </recommendedName>
</protein>
<evidence type="ECO:0000259" key="2">
    <source>
        <dbReference type="PROSITE" id="PS50943"/>
    </source>
</evidence>
<dbReference type="SUPFAM" id="SSF47413">
    <property type="entry name" value="lambda repressor-like DNA-binding domains"/>
    <property type="match status" value="1"/>
</dbReference>
<reference evidence="4" key="1">
    <citation type="journal article" date="2019" name="Int. J. Syst. Evol. Microbiol.">
        <title>The Global Catalogue of Microorganisms (GCM) 10K type strain sequencing project: providing services to taxonomists for standard genome sequencing and annotation.</title>
        <authorList>
            <consortium name="The Broad Institute Genomics Platform"/>
            <consortium name="The Broad Institute Genome Sequencing Center for Infectious Disease"/>
            <person name="Wu L."/>
            <person name="Ma J."/>
        </authorList>
    </citation>
    <scope>NUCLEOTIDE SEQUENCE [LARGE SCALE GENOMIC DNA]</scope>
    <source>
        <strain evidence="4">JCM 17975</strain>
    </source>
</reference>
<evidence type="ECO:0000313" key="4">
    <source>
        <dbReference type="Proteomes" id="UP001500843"/>
    </source>
</evidence>
<dbReference type="Proteomes" id="UP001500843">
    <property type="component" value="Unassembled WGS sequence"/>
</dbReference>
<dbReference type="PROSITE" id="PS50943">
    <property type="entry name" value="HTH_CROC1"/>
    <property type="match status" value="1"/>
</dbReference>
<sequence length="127" mass="13865">MSETHLDLDWSAYAEEIGRRVAAVRRLRKVSQTELANVVGLSRSHLQNIERSRSSGEGSDGNPSIRKLVEIAQALAVPVTVLLPQGVPQAEYRVIGERLWPGIDSEVANAVGQHPLPPQVRPSARIS</sequence>
<dbReference type="Gene3D" id="1.10.260.40">
    <property type="entry name" value="lambda repressor-like DNA-binding domains"/>
    <property type="match status" value="1"/>
</dbReference>
<dbReference type="InterPro" id="IPR001387">
    <property type="entry name" value="Cro/C1-type_HTH"/>
</dbReference>
<dbReference type="PANTHER" id="PTHR46797">
    <property type="entry name" value="HTH-TYPE TRANSCRIPTIONAL REGULATOR"/>
    <property type="match status" value="1"/>
</dbReference>
<keyword evidence="4" id="KW-1185">Reference proteome</keyword>